<evidence type="ECO:0000256" key="2">
    <source>
        <dbReference type="ARBA" id="ARBA00023125"/>
    </source>
</evidence>
<dbReference type="InterPro" id="IPR000524">
    <property type="entry name" value="Tscrpt_reg_HTH_GntR"/>
</dbReference>
<dbReference type="InterPro" id="IPR036390">
    <property type="entry name" value="WH_DNA-bd_sf"/>
</dbReference>
<dbReference type="InterPro" id="IPR036388">
    <property type="entry name" value="WH-like_DNA-bd_sf"/>
</dbReference>
<evidence type="ECO:0000256" key="3">
    <source>
        <dbReference type="ARBA" id="ARBA00023163"/>
    </source>
</evidence>
<dbReference type="Pfam" id="PF00392">
    <property type="entry name" value="GntR"/>
    <property type="match status" value="1"/>
</dbReference>
<dbReference type="PROSITE" id="PS50949">
    <property type="entry name" value="HTH_GNTR"/>
    <property type="match status" value="1"/>
</dbReference>
<reference evidence="5 6" key="1">
    <citation type="submission" date="2016-11" db="EMBL/GenBank/DDBJ databases">
        <authorList>
            <person name="Jaros S."/>
            <person name="Januszkiewicz K."/>
            <person name="Wedrychowicz H."/>
        </authorList>
    </citation>
    <scope>NUCLEOTIDE SEQUENCE [LARGE SCALE GENOMIC DNA]</scope>
    <source>
        <strain evidence="5 6">YL228</strain>
    </source>
</reference>
<proteinExistence type="predicted"/>
<dbReference type="PANTHER" id="PTHR38445:SF7">
    <property type="entry name" value="GNTR-FAMILY TRANSCRIPTIONAL REGULATOR"/>
    <property type="match status" value="1"/>
</dbReference>
<dbReference type="Gene3D" id="1.10.10.10">
    <property type="entry name" value="Winged helix-like DNA-binding domain superfamily/Winged helix DNA-binding domain"/>
    <property type="match status" value="1"/>
</dbReference>
<name>A0A1K1LWC5_RUMFL</name>
<evidence type="ECO:0000313" key="6">
    <source>
        <dbReference type="Proteomes" id="UP000183461"/>
    </source>
</evidence>
<keyword evidence="2" id="KW-0238">DNA-binding</keyword>
<feature type="domain" description="HTH gntR-type" evidence="4">
    <location>
        <begin position="11"/>
        <end position="79"/>
    </location>
</feature>
<dbReference type="EMBL" id="FPIP01000001">
    <property type="protein sequence ID" value="SFW13966.1"/>
    <property type="molecule type" value="Genomic_DNA"/>
</dbReference>
<evidence type="ECO:0000259" key="4">
    <source>
        <dbReference type="PROSITE" id="PS50949"/>
    </source>
</evidence>
<keyword evidence="3" id="KW-0804">Transcription</keyword>
<dbReference type="GO" id="GO:0003700">
    <property type="term" value="F:DNA-binding transcription factor activity"/>
    <property type="evidence" value="ECO:0007669"/>
    <property type="project" value="InterPro"/>
</dbReference>
<dbReference type="GO" id="GO:0003677">
    <property type="term" value="F:DNA binding"/>
    <property type="evidence" value="ECO:0007669"/>
    <property type="project" value="UniProtKB-KW"/>
</dbReference>
<organism evidence="5 6">
    <name type="scientific">Ruminococcus flavefaciens</name>
    <dbReference type="NCBI Taxonomy" id="1265"/>
    <lineage>
        <taxon>Bacteria</taxon>
        <taxon>Bacillati</taxon>
        <taxon>Bacillota</taxon>
        <taxon>Clostridia</taxon>
        <taxon>Eubacteriales</taxon>
        <taxon>Oscillospiraceae</taxon>
        <taxon>Ruminococcus</taxon>
    </lineage>
</organism>
<dbReference type="RefSeq" id="WP_072299117.1">
    <property type="nucleotide sequence ID" value="NZ_FPIP01000001.1"/>
</dbReference>
<dbReference type="CDD" id="cd07377">
    <property type="entry name" value="WHTH_GntR"/>
    <property type="match status" value="1"/>
</dbReference>
<dbReference type="SMART" id="SM00345">
    <property type="entry name" value="HTH_GNTR"/>
    <property type="match status" value="1"/>
</dbReference>
<dbReference type="AlphaFoldDB" id="A0A1K1LWC5"/>
<dbReference type="PANTHER" id="PTHR38445">
    <property type="entry name" value="HTH-TYPE TRANSCRIPTIONAL REPRESSOR YTRA"/>
    <property type="match status" value="1"/>
</dbReference>
<evidence type="ECO:0000313" key="5">
    <source>
        <dbReference type="EMBL" id="SFW13966.1"/>
    </source>
</evidence>
<sequence length="124" mass="14198">MNIFIDNRSGAPIYDQIYSQIKNQIISGSLIANEPLPSIRNLAKDLRISVVTTKRAYDELEREGFIYTLPAKGCFVAAQNTELLKEHNLKKIEEHIMEIKNLAAACRLSKNDMIEMINIIYEQE</sequence>
<evidence type="ECO:0000256" key="1">
    <source>
        <dbReference type="ARBA" id="ARBA00023015"/>
    </source>
</evidence>
<dbReference type="Proteomes" id="UP000183461">
    <property type="component" value="Unassembled WGS sequence"/>
</dbReference>
<keyword evidence="1" id="KW-0805">Transcription regulation</keyword>
<protein>
    <submittedName>
        <fullName evidence="5">GntR family transcriptional regulator</fullName>
    </submittedName>
</protein>
<gene>
    <name evidence="5" type="ORF">SAMN02910280_0726</name>
</gene>
<dbReference type="SUPFAM" id="SSF46785">
    <property type="entry name" value="Winged helix' DNA-binding domain"/>
    <property type="match status" value="1"/>
</dbReference>
<accession>A0A1K1LWC5</accession>